<accession>A0ABU3PX78</accession>
<protein>
    <recommendedName>
        <fullName evidence="4">Excreted virulence factor EspC (Type VII ESX diderm)</fullName>
    </recommendedName>
</protein>
<evidence type="ECO:0008006" key="4">
    <source>
        <dbReference type="Google" id="ProtNLM"/>
    </source>
</evidence>
<reference evidence="2 3" key="1">
    <citation type="submission" date="2023-08" db="EMBL/GenBank/DDBJ databases">
        <title>Nocardioides seae sp. nov., a bacterium isolated from a soil.</title>
        <authorList>
            <person name="Wang X."/>
        </authorList>
    </citation>
    <scope>NUCLEOTIDE SEQUENCE [LARGE SCALE GENOMIC DNA]</scope>
    <source>
        <strain evidence="2 3">YZH12</strain>
    </source>
</reference>
<evidence type="ECO:0000313" key="2">
    <source>
        <dbReference type="EMBL" id="MDT9593481.1"/>
    </source>
</evidence>
<feature type="region of interest" description="Disordered" evidence="1">
    <location>
        <begin position="70"/>
        <end position="103"/>
    </location>
</feature>
<evidence type="ECO:0000256" key="1">
    <source>
        <dbReference type="SAM" id="MobiDB-lite"/>
    </source>
</evidence>
<name>A0ABU3PX78_9ACTN</name>
<keyword evidence="3" id="KW-1185">Reference proteome</keyword>
<gene>
    <name evidence="2" type="ORF">RDV89_10420</name>
</gene>
<dbReference type="Proteomes" id="UP001268542">
    <property type="component" value="Unassembled WGS sequence"/>
</dbReference>
<organism evidence="2 3">
    <name type="scientific">Nocardioides imazamoxiresistens</name>
    <dbReference type="NCBI Taxonomy" id="3231893"/>
    <lineage>
        <taxon>Bacteria</taxon>
        <taxon>Bacillati</taxon>
        <taxon>Actinomycetota</taxon>
        <taxon>Actinomycetes</taxon>
        <taxon>Propionibacteriales</taxon>
        <taxon>Nocardioidaceae</taxon>
        <taxon>Nocardioides</taxon>
    </lineage>
</organism>
<dbReference type="RefSeq" id="WP_315732976.1">
    <property type="nucleotide sequence ID" value="NZ_JAVYII010000004.1"/>
</dbReference>
<feature type="region of interest" description="Disordered" evidence="1">
    <location>
        <begin position="22"/>
        <end position="51"/>
    </location>
</feature>
<proteinExistence type="predicted"/>
<evidence type="ECO:0000313" key="3">
    <source>
        <dbReference type="Proteomes" id="UP001268542"/>
    </source>
</evidence>
<dbReference type="EMBL" id="JAVYII010000004">
    <property type="protein sequence ID" value="MDT9593481.1"/>
    <property type="molecule type" value="Genomic_DNA"/>
</dbReference>
<feature type="compositionally biased region" description="Polar residues" evidence="1">
    <location>
        <begin position="42"/>
        <end position="51"/>
    </location>
</feature>
<sequence>MTLEMVREAVVDAAGRMDEAAAGAEGTSVGEHVGTVGGALPGSTSGPAATTLGTTWTSEFEAWVRDARDHAETMRTSAANIEEADTVSAAAHGAGGRNIPQAV</sequence>
<comment type="caution">
    <text evidence="2">The sequence shown here is derived from an EMBL/GenBank/DDBJ whole genome shotgun (WGS) entry which is preliminary data.</text>
</comment>